<gene>
    <name evidence="1" type="ORF">GH723_15585</name>
</gene>
<proteinExistence type="predicted"/>
<evidence type="ECO:0000313" key="2">
    <source>
        <dbReference type="Proteomes" id="UP000334019"/>
    </source>
</evidence>
<organism evidence="1 2">
    <name type="scientific">Actinomarinicola tropica</name>
    <dbReference type="NCBI Taxonomy" id="2789776"/>
    <lineage>
        <taxon>Bacteria</taxon>
        <taxon>Bacillati</taxon>
        <taxon>Actinomycetota</taxon>
        <taxon>Acidimicrobiia</taxon>
        <taxon>Acidimicrobiales</taxon>
        <taxon>Iamiaceae</taxon>
        <taxon>Actinomarinicola</taxon>
    </lineage>
</organism>
<dbReference type="KEGG" id="atq:GH723_15585"/>
<evidence type="ECO:0000313" key="1">
    <source>
        <dbReference type="EMBL" id="QGG96406.1"/>
    </source>
</evidence>
<protein>
    <submittedName>
        <fullName evidence="1">Uncharacterized protein</fullName>
    </submittedName>
</protein>
<dbReference type="RefSeq" id="WP_153760510.1">
    <property type="nucleotide sequence ID" value="NZ_CP045851.1"/>
</dbReference>
<dbReference type="EMBL" id="CP045851">
    <property type="protein sequence ID" value="QGG96406.1"/>
    <property type="molecule type" value="Genomic_DNA"/>
</dbReference>
<keyword evidence="2" id="KW-1185">Reference proteome</keyword>
<dbReference type="AlphaFoldDB" id="A0A5Q2RPN7"/>
<dbReference type="Proteomes" id="UP000334019">
    <property type="component" value="Chromosome"/>
</dbReference>
<reference evidence="1 2" key="1">
    <citation type="submission" date="2019-11" db="EMBL/GenBank/DDBJ databases">
        <authorList>
            <person name="He Y."/>
        </authorList>
    </citation>
    <scope>NUCLEOTIDE SEQUENCE [LARGE SCALE GENOMIC DNA]</scope>
    <source>
        <strain evidence="1 2">SCSIO 58843</strain>
    </source>
</reference>
<name>A0A5Q2RPN7_9ACTN</name>
<accession>A0A5Q2RPN7</accession>
<sequence length="131" mass="13399">MAAAVVVALGSTACLGGESEACESLREIPPGIEEITTQGGDRTERATWFAILTSGVVAAEPDSRAQMAAAVSADRDGYERITDAVEGLDAELALLHQAASDPERGVTMSSAPDTLAAVTELSAFVGEECDG</sequence>